<keyword evidence="6" id="KW-0574">Periplasm</keyword>
<proteinExistence type="predicted"/>
<dbReference type="GO" id="GO:0042597">
    <property type="term" value="C:periplasmic space"/>
    <property type="evidence" value="ECO:0007669"/>
    <property type="project" value="UniProtKB-SubCell"/>
</dbReference>
<sequence length="117" mass="13378">MKPMTTLLVLVFSSVIALSAQARDKRDYHEALYEEGCKSCHDQGLKNYPSDESCLQCHDMGELAEQTKREGHEAKQNPHDSMHYGQEAPCMECHGEHTKKQAICMDCHNFNYPNFTK</sequence>
<evidence type="ECO:0000256" key="6">
    <source>
        <dbReference type="ARBA" id="ARBA00022764"/>
    </source>
</evidence>
<evidence type="ECO:0000313" key="12">
    <source>
        <dbReference type="EMBL" id="MDW4826114.1"/>
    </source>
</evidence>
<dbReference type="RefSeq" id="WP_028767437.1">
    <property type="nucleotide sequence ID" value="NZ_JAPMLA010000013.1"/>
</dbReference>
<evidence type="ECO:0000256" key="3">
    <source>
        <dbReference type="ARBA" id="ARBA00022448"/>
    </source>
</evidence>
<dbReference type="GO" id="GO:0046872">
    <property type="term" value="F:metal ion binding"/>
    <property type="evidence" value="ECO:0007669"/>
    <property type="project" value="UniProtKB-KW"/>
</dbReference>
<dbReference type="SUPFAM" id="SSF48695">
    <property type="entry name" value="Multiheme cytochromes"/>
    <property type="match status" value="1"/>
</dbReference>
<comment type="subcellular location">
    <subcellularLocation>
        <location evidence="2">Periplasm</location>
    </subcellularLocation>
</comment>
<dbReference type="Gene3D" id="1.10.1130.10">
    <property type="entry name" value="Flavocytochrome C3, Chain A"/>
    <property type="match status" value="1"/>
</dbReference>
<keyword evidence="8" id="KW-0408">Iron</keyword>
<evidence type="ECO:0000256" key="8">
    <source>
        <dbReference type="ARBA" id="ARBA00023004"/>
    </source>
</evidence>
<comment type="caution">
    <text evidence="11">The sequence shown here is derived from an EMBL/GenBank/DDBJ whole genome shotgun (WGS) entry which is preliminary data.</text>
</comment>
<evidence type="ECO:0000256" key="4">
    <source>
        <dbReference type="ARBA" id="ARBA00022617"/>
    </source>
</evidence>
<keyword evidence="9" id="KW-0732">Signal</keyword>
<evidence type="ECO:0000256" key="5">
    <source>
        <dbReference type="ARBA" id="ARBA00022723"/>
    </source>
</evidence>
<keyword evidence="14" id="KW-1185">Reference proteome</keyword>
<evidence type="ECO:0000256" key="7">
    <source>
        <dbReference type="ARBA" id="ARBA00022982"/>
    </source>
</evidence>
<feature type="chain" id="PRO_5043768181" evidence="9">
    <location>
        <begin position="23"/>
        <end position="117"/>
    </location>
</feature>
<reference evidence="11" key="2">
    <citation type="submission" date="2022-11" db="EMBL/GenBank/DDBJ databases">
        <title>Prophages regulate Shewanella fidelis motility and biofilm formation: implications for gut colonization dynamics in Ciona robusta.</title>
        <authorList>
            <person name="Natarajan O."/>
            <person name="Gibboney S.L."/>
            <person name="Young M.N."/>
            <person name="Lim S.J."/>
            <person name="Pluta N."/>
            <person name="Atkinson C.G.F."/>
            <person name="Leigh B.A."/>
            <person name="Liberti A."/>
            <person name="Kees E."/>
            <person name="Breitbart M."/>
            <person name="Gralnick J."/>
            <person name="Dishaw L.J."/>
        </authorList>
    </citation>
    <scope>NUCLEOTIDE SEQUENCE</scope>
    <source>
        <strain evidence="11">3313</strain>
    </source>
</reference>
<dbReference type="InterPro" id="IPR036280">
    <property type="entry name" value="Multihaem_cyt_sf"/>
</dbReference>
<keyword evidence="3" id="KW-0813">Transport</keyword>
<gene>
    <name evidence="11" type="ORF">OS133_21435</name>
    <name evidence="12" type="ORF">OS134_18755</name>
</gene>
<dbReference type="AlphaFoldDB" id="A0AAW8NXH8"/>
<keyword evidence="4" id="KW-0349">Heme</keyword>
<evidence type="ECO:0000256" key="1">
    <source>
        <dbReference type="ARBA" id="ARBA00001926"/>
    </source>
</evidence>
<feature type="signal peptide" evidence="9">
    <location>
        <begin position="1"/>
        <end position="22"/>
    </location>
</feature>
<dbReference type="InterPro" id="IPR012286">
    <property type="entry name" value="Tetrahaem_cytochrome"/>
</dbReference>
<evidence type="ECO:0000259" key="10">
    <source>
        <dbReference type="Pfam" id="PF14537"/>
    </source>
</evidence>
<feature type="domain" description="Tetrahaem cytochrome" evidence="10">
    <location>
        <begin position="35"/>
        <end position="109"/>
    </location>
</feature>
<evidence type="ECO:0000313" key="11">
    <source>
        <dbReference type="EMBL" id="MDR8526173.1"/>
    </source>
</evidence>
<evidence type="ECO:0000313" key="13">
    <source>
        <dbReference type="Proteomes" id="UP001259340"/>
    </source>
</evidence>
<evidence type="ECO:0000256" key="9">
    <source>
        <dbReference type="SAM" id="SignalP"/>
    </source>
</evidence>
<name>A0AAW8NXH8_9GAMM</name>
<evidence type="ECO:0000256" key="2">
    <source>
        <dbReference type="ARBA" id="ARBA00004418"/>
    </source>
</evidence>
<dbReference type="Pfam" id="PF14537">
    <property type="entry name" value="Cytochrom_c3_2"/>
    <property type="match status" value="1"/>
</dbReference>
<keyword evidence="5" id="KW-0479">Metal-binding</keyword>
<dbReference type="EMBL" id="JAPMLD010000011">
    <property type="protein sequence ID" value="MDW4826114.1"/>
    <property type="molecule type" value="Genomic_DNA"/>
</dbReference>
<evidence type="ECO:0000313" key="14">
    <source>
        <dbReference type="Proteomes" id="UP001271263"/>
    </source>
</evidence>
<dbReference type="Proteomes" id="UP001259340">
    <property type="component" value="Unassembled WGS sequence"/>
</dbReference>
<dbReference type="CDD" id="cd08168">
    <property type="entry name" value="Cytochrom_C3"/>
    <property type="match status" value="1"/>
</dbReference>
<dbReference type="Proteomes" id="UP001271263">
    <property type="component" value="Unassembled WGS sequence"/>
</dbReference>
<dbReference type="EMBL" id="JAPMLE010000001">
    <property type="protein sequence ID" value="MDR8526173.1"/>
    <property type="molecule type" value="Genomic_DNA"/>
</dbReference>
<accession>A0AAW8NXH8</accession>
<keyword evidence="7" id="KW-0249">Electron transport</keyword>
<protein>
    <submittedName>
        <fullName evidence="11">Cytochrome c3 family protein</fullName>
    </submittedName>
</protein>
<organism evidence="11 13">
    <name type="scientific">Shewanella fidelis</name>
    <dbReference type="NCBI Taxonomy" id="173509"/>
    <lineage>
        <taxon>Bacteria</taxon>
        <taxon>Pseudomonadati</taxon>
        <taxon>Pseudomonadota</taxon>
        <taxon>Gammaproteobacteria</taxon>
        <taxon>Alteromonadales</taxon>
        <taxon>Shewanellaceae</taxon>
        <taxon>Shewanella</taxon>
    </lineage>
</organism>
<reference evidence="12 14" key="1">
    <citation type="journal article" date="2022" name="bioRxiv">
        <title>Prophages regulate Shewanella fidelis 3313 motility and biofilm formation: implications for gut colonization dynamics in Ciona robusta.</title>
        <authorList>
            <person name="Natarajan O."/>
            <person name="Gibboney S.L."/>
            <person name="Young M.N."/>
            <person name="Lim S.J."/>
            <person name="Pluta N."/>
            <person name="Atkinson C.G."/>
            <person name="Leigh B.A."/>
            <person name="Liberti A."/>
            <person name="Kees E.D."/>
            <person name="Breitbart M."/>
            <person name="Gralnick J.A."/>
            <person name="Dishaw L.J."/>
        </authorList>
    </citation>
    <scope>NUCLEOTIDE SEQUENCE [LARGE SCALE GENOMIC DNA]</scope>
    <source>
        <strain evidence="12 14">JG4066</strain>
    </source>
</reference>
<comment type="cofactor">
    <cofactor evidence="1">
        <name>heme c</name>
        <dbReference type="ChEBI" id="CHEBI:61717"/>
    </cofactor>
</comment>